<keyword evidence="2" id="KW-0949">S-adenosyl-L-methionine</keyword>
<accession>B8JDT9</accession>
<evidence type="ECO:0000313" key="5">
    <source>
        <dbReference type="EMBL" id="ACL64184.1"/>
    </source>
</evidence>
<dbReference type="GO" id="GO:0036009">
    <property type="term" value="F:protein-glutamine N-methyltransferase activity"/>
    <property type="evidence" value="ECO:0007669"/>
    <property type="project" value="TreeGrafter"/>
</dbReference>
<reference evidence="5" key="1">
    <citation type="submission" date="2009-01" db="EMBL/GenBank/DDBJ databases">
        <title>Complete sequence of Anaeromyxobacter dehalogenans 2CP-1.</title>
        <authorList>
            <consortium name="US DOE Joint Genome Institute"/>
            <person name="Lucas S."/>
            <person name="Copeland A."/>
            <person name="Lapidus A."/>
            <person name="Glavina del Rio T."/>
            <person name="Dalin E."/>
            <person name="Tice H."/>
            <person name="Bruce D."/>
            <person name="Goodwin L."/>
            <person name="Pitluck S."/>
            <person name="Saunders E."/>
            <person name="Brettin T."/>
            <person name="Detter J.C."/>
            <person name="Han C."/>
            <person name="Larimer F."/>
            <person name="Land M."/>
            <person name="Hauser L."/>
            <person name="Kyrpides N."/>
            <person name="Ovchinnikova G."/>
            <person name="Beliaev A.S."/>
            <person name="Richardson P."/>
        </authorList>
    </citation>
    <scope>NUCLEOTIDE SEQUENCE</scope>
    <source>
        <strain evidence="5">2CP-1</strain>
    </source>
</reference>
<dbReference type="GO" id="GO:0032259">
    <property type="term" value="P:methylation"/>
    <property type="evidence" value="ECO:0007669"/>
    <property type="project" value="UniProtKB-KW"/>
</dbReference>
<keyword evidence="1 5" id="KW-0808">Transferase</keyword>
<protein>
    <submittedName>
        <fullName evidence="5">Methyltransferase small</fullName>
    </submittedName>
</protein>
<dbReference type="InterPro" id="IPR002052">
    <property type="entry name" value="DNA_methylase_N6_adenine_CS"/>
</dbReference>
<evidence type="ECO:0000256" key="3">
    <source>
        <dbReference type="SAM" id="MobiDB-lite"/>
    </source>
</evidence>
<dbReference type="CDD" id="cd02440">
    <property type="entry name" value="AdoMet_MTases"/>
    <property type="match status" value="1"/>
</dbReference>
<gene>
    <name evidence="5" type="ordered locus">A2cp1_0832</name>
</gene>
<dbReference type="SUPFAM" id="SSF53335">
    <property type="entry name" value="S-adenosyl-L-methionine-dependent methyltransferases"/>
    <property type="match status" value="1"/>
</dbReference>
<evidence type="ECO:0000256" key="2">
    <source>
        <dbReference type="ARBA" id="ARBA00022691"/>
    </source>
</evidence>
<feature type="compositionally biased region" description="Basic and acidic residues" evidence="3">
    <location>
        <begin position="348"/>
        <end position="366"/>
    </location>
</feature>
<keyword evidence="1 5" id="KW-0489">Methyltransferase</keyword>
<dbReference type="InterPro" id="IPR029063">
    <property type="entry name" value="SAM-dependent_MTases_sf"/>
</dbReference>
<evidence type="ECO:0000259" key="4">
    <source>
        <dbReference type="Pfam" id="PF05175"/>
    </source>
</evidence>
<feature type="domain" description="Methyltransferase small" evidence="4">
    <location>
        <begin position="204"/>
        <end position="320"/>
    </location>
</feature>
<dbReference type="GO" id="GO:0003676">
    <property type="term" value="F:nucleic acid binding"/>
    <property type="evidence" value="ECO:0007669"/>
    <property type="project" value="InterPro"/>
</dbReference>
<dbReference type="EMBL" id="CP001359">
    <property type="protein sequence ID" value="ACL64184.1"/>
    <property type="molecule type" value="Genomic_DNA"/>
</dbReference>
<dbReference type="HOGENOM" id="CLU_046655_1_0_7"/>
<name>B8JDT9_ANAD2</name>
<dbReference type="AlphaFoldDB" id="B8JDT9"/>
<keyword evidence="6" id="KW-1185">Reference proteome</keyword>
<dbReference type="PROSITE" id="PS00092">
    <property type="entry name" value="N6_MTASE"/>
    <property type="match status" value="1"/>
</dbReference>
<feature type="region of interest" description="Disordered" evidence="3">
    <location>
        <begin position="1"/>
        <end position="49"/>
    </location>
</feature>
<organism evidence="5 6">
    <name type="scientific">Anaeromyxobacter dehalogenans (strain ATCC BAA-258 / DSM 21875 / 2CP-1)</name>
    <dbReference type="NCBI Taxonomy" id="455488"/>
    <lineage>
        <taxon>Bacteria</taxon>
        <taxon>Pseudomonadati</taxon>
        <taxon>Myxococcota</taxon>
        <taxon>Myxococcia</taxon>
        <taxon>Myxococcales</taxon>
        <taxon>Cystobacterineae</taxon>
        <taxon>Anaeromyxobacteraceae</taxon>
        <taxon>Anaeromyxobacter</taxon>
    </lineage>
</organism>
<dbReference type="InterPro" id="IPR050320">
    <property type="entry name" value="N5-glutamine_MTase"/>
</dbReference>
<sequence>MTRTEPTAGTPPRELVWRDATGEHRARWASGSAPPPARLGPAGDATRAGEALARARRGEGLVYAGDYHNARQLLAAMGRRLEHPAPRGAGLGAAFRAERERMRLEHEVLARLLVPVEPGWRIALRRAPDVAAACAEGLGPPPDGPALLPLRELLGLVAAHEWRRRGVEVPALGARVHPFHGVYAPIRGEYVDLVGAAAKERPLDGKRAFDVGTGTGVLALVLARAGARVIATDLEPRAVACARENAARLGLAGQVEVVEADLFPEGLADVIVCNPPWIPGPARGPLERAVYDPGGAFLERLVRGLPAHLAPGGEAWIVLSDLAERLGLRPPGEVERLARAAGLEGVDVREARPAHPRSRDRADPLHAARAAEVTRLHRLRRGRGRD</sequence>
<dbReference type="Proteomes" id="UP000007089">
    <property type="component" value="Chromosome"/>
</dbReference>
<dbReference type="KEGG" id="acp:A2cp1_0832"/>
<dbReference type="PANTHER" id="PTHR18895">
    <property type="entry name" value="HEMK METHYLTRANSFERASE"/>
    <property type="match status" value="1"/>
</dbReference>
<feature type="compositionally biased region" description="Basic and acidic residues" evidence="3">
    <location>
        <begin position="15"/>
        <end position="26"/>
    </location>
</feature>
<evidence type="ECO:0000256" key="1">
    <source>
        <dbReference type="ARBA" id="ARBA00022603"/>
    </source>
</evidence>
<dbReference type="Pfam" id="PF05175">
    <property type="entry name" value="MTS"/>
    <property type="match status" value="1"/>
</dbReference>
<dbReference type="RefSeq" id="WP_012632200.1">
    <property type="nucleotide sequence ID" value="NC_011891.1"/>
</dbReference>
<feature type="region of interest" description="Disordered" evidence="3">
    <location>
        <begin position="348"/>
        <end position="368"/>
    </location>
</feature>
<dbReference type="PANTHER" id="PTHR18895:SF74">
    <property type="entry name" value="MTRF1L RELEASE FACTOR GLUTAMINE METHYLTRANSFERASE"/>
    <property type="match status" value="1"/>
</dbReference>
<evidence type="ECO:0000313" key="6">
    <source>
        <dbReference type="Proteomes" id="UP000007089"/>
    </source>
</evidence>
<proteinExistence type="predicted"/>
<dbReference type="InterPro" id="IPR007848">
    <property type="entry name" value="Small_mtfrase_dom"/>
</dbReference>
<dbReference type="Gene3D" id="3.40.50.150">
    <property type="entry name" value="Vaccinia Virus protein VP39"/>
    <property type="match status" value="1"/>
</dbReference>